<dbReference type="InterPro" id="IPR005814">
    <property type="entry name" value="Aminotrans_3"/>
</dbReference>
<dbReference type="CDD" id="cd00610">
    <property type="entry name" value="OAT_like"/>
    <property type="match status" value="1"/>
</dbReference>
<dbReference type="InterPro" id="IPR015421">
    <property type="entry name" value="PyrdxlP-dep_Trfase_major"/>
</dbReference>
<dbReference type="Gene3D" id="3.40.640.10">
    <property type="entry name" value="Type I PLP-dependent aspartate aminotransferase-like (Major domain)"/>
    <property type="match status" value="1"/>
</dbReference>
<evidence type="ECO:0000256" key="2">
    <source>
        <dbReference type="ARBA" id="ARBA00022576"/>
    </source>
</evidence>
<evidence type="ECO:0000313" key="6">
    <source>
        <dbReference type="EMBL" id="MDF8332798.1"/>
    </source>
</evidence>
<keyword evidence="6" id="KW-0436">Ligase</keyword>
<keyword evidence="7" id="KW-1185">Reference proteome</keyword>
<dbReference type="InterPro" id="IPR049704">
    <property type="entry name" value="Aminotrans_3_PPA_site"/>
</dbReference>
<dbReference type="EMBL" id="JAROCY010000005">
    <property type="protein sequence ID" value="MDF8332798.1"/>
    <property type="molecule type" value="Genomic_DNA"/>
</dbReference>
<keyword evidence="4 5" id="KW-0663">Pyridoxal phosphate</keyword>
<dbReference type="Gene3D" id="3.90.1150.10">
    <property type="entry name" value="Aspartate Aminotransferase, domain 1"/>
    <property type="match status" value="1"/>
</dbReference>
<dbReference type="PIRSF" id="PIRSF000521">
    <property type="entry name" value="Transaminase_4ab_Lys_Orn"/>
    <property type="match status" value="1"/>
</dbReference>
<dbReference type="PROSITE" id="PS00600">
    <property type="entry name" value="AA_TRANSFER_CLASS_3"/>
    <property type="match status" value="1"/>
</dbReference>
<evidence type="ECO:0000256" key="3">
    <source>
        <dbReference type="ARBA" id="ARBA00022679"/>
    </source>
</evidence>
<gene>
    <name evidence="6" type="ORF">POM99_06275</name>
</gene>
<sequence length="353" mass="37778">MAFRASAVPVRCHRGPLVPAGWYRSNALGQPHRKKVIVRDRAYHGSTLSAAALTGLPGNHTSFDVPAQRILRTRCPHFWREGLPGEDEQAFSDRLIAELEAMILAEGPETIAAFFAEPVQGAGGVIVPPSGYWEKIQTLLRRHDILLVVDEVVCGFGRTGTMFGSTTFGIAPDIMIVSKQLTSAYAPLAAVLINDRVFEPIAAESDRIGTLGHGFTSSGHPVSCAVALETIRIIEEEDLSGRSAAMGERLLAGLQRYSDHPLVGEVRGTGLLAAIEFVTDKDRKTSHHGAGHLAQTMGRLLLAEGVIVRALGEAIAFCPPMIIDEAQIDDLVARVGAALENLEAAVESGGRKA</sequence>
<reference evidence="6 7" key="1">
    <citation type="submission" date="2023-03" db="EMBL/GenBank/DDBJ databases">
        <title>Novosphingobium cyanobacteriorum sp. nov., isolated from a eutrophic reservoir during the Microcystis bloom period.</title>
        <authorList>
            <person name="Kang M."/>
            <person name="Le V."/>
            <person name="Ko S.-R."/>
            <person name="Lee S.-A."/>
            <person name="Ahn C.-Y."/>
        </authorList>
    </citation>
    <scope>NUCLEOTIDE SEQUENCE [LARGE SCALE GENOMIC DNA]</scope>
    <source>
        <strain evidence="6 7">HBC54</strain>
    </source>
</reference>
<dbReference type="Proteomes" id="UP001222770">
    <property type="component" value="Unassembled WGS sequence"/>
</dbReference>
<dbReference type="GO" id="GO:0016874">
    <property type="term" value="F:ligase activity"/>
    <property type="evidence" value="ECO:0007669"/>
    <property type="project" value="UniProtKB-KW"/>
</dbReference>
<evidence type="ECO:0000313" key="7">
    <source>
        <dbReference type="Proteomes" id="UP001222770"/>
    </source>
</evidence>
<accession>A0ABT6CH37</accession>
<protein>
    <submittedName>
        <fullName evidence="6">Aminotransferase class III-fold pyridoxal phosphate-dependent enzyme</fullName>
    </submittedName>
</protein>
<dbReference type="InterPro" id="IPR015422">
    <property type="entry name" value="PyrdxlP-dep_Trfase_small"/>
</dbReference>
<name>A0ABT6CH37_9SPHN</name>
<comment type="cofactor">
    <cofactor evidence="1">
        <name>pyridoxal 5'-phosphate</name>
        <dbReference type="ChEBI" id="CHEBI:597326"/>
    </cofactor>
</comment>
<dbReference type="SUPFAM" id="SSF53383">
    <property type="entry name" value="PLP-dependent transferases"/>
    <property type="match status" value="1"/>
</dbReference>
<organism evidence="6 7">
    <name type="scientific">Novosphingobium cyanobacteriorum</name>
    <dbReference type="NCBI Taxonomy" id="3024215"/>
    <lineage>
        <taxon>Bacteria</taxon>
        <taxon>Pseudomonadati</taxon>
        <taxon>Pseudomonadota</taxon>
        <taxon>Alphaproteobacteria</taxon>
        <taxon>Sphingomonadales</taxon>
        <taxon>Sphingomonadaceae</taxon>
        <taxon>Novosphingobium</taxon>
    </lineage>
</organism>
<dbReference type="InterPro" id="IPR015424">
    <property type="entry name" value="PyrdxlP-dep_Trfase"/>
</dbReference>
<evidence type="ECO:0000256" key="1">
    <source>
        <dbReference type="ARBA" id="ARBA00001933"/>
    </source>
</evidence>
<dbReference type="GO" id="GO:0008483">
    <property type="term" value="F:transaminase activity"/>
    <property type="evidence" value="ECO:0007669"/>
    <property type="project" value="UniProtKB-KW"/>
</dbReference>
<keyword evidence="3" id="KW-0808">Transferase</keyword>
<evidence type="ECO:0000256" key="5">
    <source>
        <dbReference type="RuleBase" id="RU003560"/>
    </source>
</evidence>
<dbReference type="RefSeq" id="WP_277276005.1">
    <property type="nucleotide sequence ID" value="NZ_JAROCY010000005.1"/>
</dbReference>
<comment type="caution">
    <text evidence="6">The sequence shown here is derived from an EMBL/GenBank/DDBJ whole genome shotgun (WGS) entry which is preliminary data.</text>
</comment>
<keyword evidence="2 6" id="KW-0032">Aminotransferase</keyword>
<comment type="similarity">
    <text evidence="5">Belongs to the class-III pyridoxal-phosphate-dependent aminotransferase family.</text>
</comment>
<dbReference type="PANTHER" id="PTHR42684:SF3">
    <property type="entry name" value="ADENOSYLMETHIONINE-8-AMINO-7-OXONONANOATE AMINOTRANSFERASE"/>
    <property type="match status" value="1"/>
</dbReference>
<dbReference type="Pfam" id="PF00202">
    <property type="entry name" value="Aminotran_3"/>
    <property type="match status" value="1"/>
</dbReference>
<dbReference type="PANTHER" id="PTHR42684">
    <property type="entry name" value="ADENOSYLMETHIONINE-8-AMINO-7-OXONONANOATE AMINOTRANSFERASE"/>
    <property type="match status" value="1"/>
</dbReference>
<proteinExistence type="inferred from homology"/>
<evidence type="ECO:0000256" key="4">
    <source>
        <dbReference type="ARBA" id="ARBA00022898"/>
    </source>
</evidence>